<organism evidence="1 2">
    <name type="scientific">Mycobacterium asiaticum</name>
    <dbReference type="NCBI Taxonomy" id="1790"/>
    <lineage>
        <taxon>Bacteria</taxon>
        <taxon>Bacillati</taxon>
        <taxon>Actinomycetota</taxon>
        <taxon>Actinomycetes</taxon>
        <taxon>Mycobacteriales</taxon>
        <taxon>Mycobacteriaceae</taxon>
        <taxon>Mycobacterium</taxon>
    </lineage>
</organism>
<evidence type="ECO:0000313" key="2">
    <source>
        <dbReference type="Proteomes" id="UP000093928"/>
    </source>
</evidence>
<dbReference type="Proteomes" id="UP000093928">
    <property type="component" value="Unassembled WGS sequence"/>
</dbReference>
<evidence type="ECO:0000313" key="1">
    <source>
        <dbReference type="EMBL" id="OBK28861.1"/>
    </source>
</evidence>
<dbReference type="AlphaFoldDB" id="A0A1A3P3W2"/>
<protein>
    <submittedName>
        <fullName evidence="1">Uncharacterized protein</fullName>
    </submittedName>
</protein>
<proteinExistence type="predicted"/>
<reference evidence="1 2" key="1">
    <citation type="submission" date="2016-06" db="EMBL/GenBank/DDBJ databases">
        <authorList>
            <person name="Kjaerup R.B."/>
            <person name="Dalgaard T.S."/>
            <person name="Juul-Madsen H.R."/>
        </authorList>
    </citation>
    <scope>NUCLEOTIDE SEQUENCE [LARGE SCALE GENOMIC DNA]</scope>
    <source>
        <strain evidence="1 2">1165133.8</strain>
    </source>
</reference>
<accession>A0A1A3P3W2</accession>
<dbReference type="EMBL" id="LZLS01000065">
    <property type="protein sequence ID" value="OBK28861.1"/>
    <property type="molecule type" value="Genomic_DNA"/>
</dbReference>
<name>A0A1A3P3W2_MYCAS</name>
<comment type="caution">
    <text evidence="1">The sequence shown here is derived from an EMBL/GenBank/DDBJ whole genome shotgun (WGS) entry which is preliminary data.</text>
</comment>
<dbReference type="RefSeq" id="WP_065143363.1">
    <property type="nucleotide sequence ID" value="NZ_LZLS01000065.1"/>
</dbReference>
<gene>
    <name evidence="1" type="ORF">A5634_19670</name>
</gene>
<dbReference type="OrthoDB" id="5194016at2"/>
<sequence length="119" mass="13153">MEPQNVREEWPNGAVRYEFPETTAENGTLWKRAIDSARSSGTLRLEKNGKFVHDLVGDCPRCGHKMKQALHFKGVIGAFGQKESGVFNIRCNCVEPHEGRDNGRRGCGWGGPNIVGLSV</sequence>